<dbReference type="Pfam" id="PF25052">
    <property type="entry name" value="AtDEF-like"/>
    <property type="match status" value="1"/>
</dbReference>
<keyword evidence="6" id="KW-0732">Signal</keyword>
<proteinExistence type="inferred from homology"/>
<feature type="signal peptide" evidence="6">
    <location>
        <begin position="1"/>
        <end position="27"/>
    </location>
</feature>
<evidence type="ECO:0008006" key="9">
    <source>
        <dbReference type="Google" id="ProtNLM"/>
    </source>
</evidence>
<dbReference type="SMR" id="V7BB95"/>
<dbReference type="OrthoDB" id="10307174at2759"/>
<keyword evidence="5" id="KW-1015">Disulfide bond</keyword>
<keyword evidence="3" id="KW-0295">Fungicide</keyword>
<dbReference type="InterPro" id="IPR010851">
    <property type="entry name" value="DEFL"/>
</dbReference>
<evidence type="ECO:0000313" key="7">
    <source>
        <dbReference type="EMBL" id="ESW14870.1"/>
    </source>
</evidence>
<evidence type="ECO:0000313" key="8">
    <source>
        <dbReference type="Proteomes" id="UP000000226"/>
    </source>
</evidence>
<organism evidence="7 8">
    <name type="scientific">Phaseolus vulgaris</name>
    <name type="common">Kidney bean</name>
    <name type="synonym">French bean</name>
    <dbReference type="NCBI Taxonomy" id="3885"/>
    <lineage>
        <taxon>Eukaryota</taxon>
        <taxon>Viridiplantae</taxon>
        <taxon>Streptophyta</taxon>
        <taxon>Embryophyta</taxon>
        <taxon>Tracheophyta</taxon>
        <taxon>Spermatophyta</taxon>
        <taxon>Magnoliopsida</taxon>
        <taxon>eudicotyledons</taxon>
        <taxon>Gunneridae</taxon>
        <taxon>Pentapetalae</taxon>
        <taxon>rosids</taxon>
        <taxon>fabids</taxon>
        <taxon>Fabales</taxon>
        <taxon>Fabaceae</taxon>
        <taxon>Papilionoideae</taxon>
        <taxon>50 kb inversion clade</taxon>
        <taxon>NPAAA clade</taxon>
        <taxon>indigoferoid/millettioid clade</taxon>
        <taxon>Phaseoleae</taxon>
        <taxon>Phaseolus</taxon>
    </lineage>
</organism>
<evidence type="ECO:0000256" key="5">
    <source>
        <dbReference type="ARBA" id="ARBA00023157"/>
    </source>
</evidence>
<sequence>MSMKIKTLMSFFQIICIVFLLASGAKSDSGSPPGTICTVTGGKCPSAFDCISYCKFFGHRGGICDPAGGNRCCCITK</sequence>
<keyword evidence="2" id="KW-0929">Antimicrobial</keyword>
<dbReference type="AlphaFoldDB" id="V7BB95"/>
<gene>
    <name evidence="7" type="ORF">PHAVU_007G024300g</name>
</gene>
<protein>
    <recommendedName>
        <fullName evidence="9">Knottin scorpion toxin-like domain-containing protein</fullName>
    </recommendedName>
</protein>
<feature type="chain" id="PRO_5004754108" description="Knottin scorpion toxin-like domain-containing protein" evidence="6">
    <location>
        <begin position="28"/>
        <end position="77"/>
    </location>
</feature>
<dbReference type="Proteomes" id="UP000000226">
    <property type="component" value="Chromosome 7"/>
</dbReference>
<comment type="similarity">
    <text evidence="1">Belongs to the DEFL family.</text>
</comment>
<keyword evidence="4" id="KW-0611">Plant defense</keyword>
<dbReference type="EMBL" id="CM002294">
    <property type="protein sequence ID" value="ESW14870.1"/>
    <property type="molecule type" value="Genomic_DNA"/>
</dbReference>
<name>V7BB95_PHAVU</name>
<evidence type="ECO:0000256" key="1">
    <source>
        <dbReference type="ARBA" id="ARBA00006722"/>
    </source>
</evidence>
<evidence type="ECO:0000256" key="3">
    <source>
        <dbReference type="ARBA" id="ARBA00022577"/>
    </source>
</evidence>
<dbReference type="GO" id="GO:0031640">
    <property type="term" value="P:killing of cells of another organism"/>
    <property type="evidence" value="ECO:0007669"/>
    <property type="project" value="UniProtKB-KW"/>
</dbReference>
<evidence type="ECO:0000256" key="4">
    <source>
        <dbReference type="ARBA" id="ARBA00022821"/>
    </source>
</evidence>
<accession>V7BB95</accession>
<evidence type="ECO:0000256" key="2">
    <source>
        <dbReference type="ARBA" id="ARBA00022529"/>
    </source>
</evidence>
<reference evidence="8" key="1">
    <citation type="journal article" date="2014" name="Nat. Genet.">
        <title>A reference genome for common bean and genome-wide analysis of dual domestications.</title>
        <authorList>
            <person name="Schmutz J."/>
            <person name="McClean P.E."/>
            <person name="Mamidi S."/>
            <person name="Wu G.A."/>
            <person name="Cannon S.B."/>
            <person name="Grimwood J."/>
            <person name="Jenkins J."/>
            <person name="Shu S."/>
            <person name="Song Q."/>
            <person name="Chavarro C."/>
            <person name="Torres-Torres M."/>
            <person name="Geffroy V."/>
            <person name="Moghaddam S.M."/>
            <person name="Gao D."/>
            <person name="Abernathy B."/>
            <person name="Barry K."/>
            <person name="Blair M."/>
            <person name="Brick M.A."/>
            <person name="Chovatia M."/>
            <person name="Gepts P."/>
            <person name="Goodstein D.M."/>
            <person name="Gonzales M."/>
            <person name="Hellsten U."/>
            <person name="Hyten D.L."/>
            <person name="Jia G."/>
            <person name="Kelly J.D."/>
            <person name="Kudrna D."/>
            <person name="Lee R."/>
            <person name="Richard M.M."/>
            <person name="Miklas P.N."/>
            <person name="Osorno J.M."/>
            <person name="Rodrigues J."/>
            <person name="Thareau V."/>
            <person name="Urrea C.A."/>
            <person name="Wang M."/>
            <person name="Yu Y."/>
            <person name="Zhang M."/>
            <person name="Wing R.A."/>
            <person name="Cregan P.B."/>
            <person name="Rokhsar D.S."/>
            <person name="Jackson S.A."/>
        </authorList>
    </citation>
    <scope>NUCLEOTIDE SEQUENCE [LARGE SCALE GENOMIC DNA]</scope>
    <source>
        <strain evidence="8">cv. G19833</strain>
    </source>
</reference>
<dbReference type="Gramene" id="ESW14870">
    <property type="protein sequence ID" value="ESW14870"/>
    <property type="gene ID" value="PHAVU_007G024300g"/>
</dbReference>
<evidence type="ECO:0000256" key="6">
    <source>
        <dbReference type="SAM" id="SignalP"/>
    </source>
</evidence>
<dbReference type="GO" id="GO:0050832">
    <property type="term" value="P:defense response to fungus"/>
    <property type="evidence" value="ECO:0007669"/>
    <property type="project" value="UniProtKB-KW"/>
</dbReference>
<keyword evidence="8" id="KW-1185">Reference proteome</keyword>